<feature type="transmembrane region" description="Helical" evidence="1">
    <location>
        <begin position="102"/>
        <end position="122"/>
    </location>
</feature>
<keyword evidence="1" id="KW-1133">Transmembrane helix</keyword>
<evidence type="ECO:0000313" key="2">
    <source>
        <dbReference type="EMBL" id="MDR6529692.1"/>
    </source>
</evidence>
<dbReference type="Proteomes" id="UP001262754">
    <property type="component" value="Unassembled WGS sequence"/>
</dbReference>
<dbReference type="RefSeq" id="WP_056752809.1">
    <property type="nucleotide sequence ID" value="NZ_JAVDRL010000001.1"/>
</dbReference>
<evidence type="ECO:0008006" key="4">
    <source>
        <dbReference type="Google" id="ProtNLM"/>
    </source>
</evidence>
<dbReference type="EMBL" id="JAVDRL010000001">
    <property type="protein sequence ID" value="MDR6529692.1"/>
    <property type="molecule type" value="Genomic_DNA"/>
</dbReference>
<keyword evidence="3" id="KW-1185">Reference proteome</keyword>
<gene>
    <name evidence="2" type="ORF">J2800_000407</name>
</gene>
<accession>A0ABU1MU28</accession>
<organism evidence="2 3">
    <name type="scientific">Caulobacter rhizosphaerae</name>
    <dbReference type="NCBI Taxonomy" id="2010972"/>
    <lineage>
        <taxon>Bacteria</taxon>
        <taxon>Pseudomonadati</taxon>
        <taxon>Pseudomonadota</taxon>
        <taxon>Alphaproteobacteria</taxon>
        <taxon>Caulobacterales</taxon>
        <taxon>Caulobacteraceae</taxon>
        <taxon>Caulobacter</taxon>
    </lineage>
</organism>
<keyword evidence="1" id="KW-0472">Membrane</keyword>
<protein>
    <recommendedName>
        <fullName evidence="4">DUF1640 domain-containing protein</fullName>
    </recommendedName>
</protein>
<reference evidence="2 3" key="1">
    <citation type="submission" date="2023-07" db="EMBL/GenBank/DDBJ databases">
        <title>Sorghum-associated microbial communities from plants grown in Nebraska, USA.</title>
        <authorList>
            <person name="Schachtman D."/>
        </authorList>
    </citation>
    <scope>NUCLEOTIDE SEQUENCE [LARGE SCALE GENOMIC DNA]</scope>
    <source>
        <strain evidence="2 3">DS2154</strain>
    </source>
</reference>
<proteinExistence type="predicted"/>
<evidence type="ECO:0000256" key="1">
    <source>
        <dbReference type="SAM" id="Phobius"/>
    </source>
</evidence>
<keyword evidence="1" id="KW-0812">Transmembrane</keyword>
<sequence>MSVAFDTLGATKRLRDAGLEERAAEAIVELVQSTAQFPDISGLATKADTATKADLANMATKADLAELAHATRMDTQALKADLAVAKHQILAELNDKLRFQGLALMGGMTAIVGLATAIIKLGS</sequence>
<comment type="caution">
    <text evidence="2">The sequence shown here is derived from an EMBL/GenBank/DDBJ whole genome shotgun (WGS) entry which is preliminary data.</text>
</comment>
<evidence type="ECO:0000313" key="3">
    <source>
        <dbReference type="Proteomes" id="UP001262754"/>
    </source>
</evidence>
<name>A0ABU1MU28_9CAUL</name>